<dbReference type="AlphaFoldDB" id="A0A7R8ZMK3"/>
<feature type="non-terminal residue" evidence="2">
    <location>
        <position position="341"/>
    </location>
</feature>
<dbReference type="OrthoDB" id="6366777at2759"/>
<evidence type="ECO:0000256" key="1">
    <source>
        <dbReference type="SAM" id="MobiDB-lite"/>
    </source>
</evidence>
<protein>
    <submittedName>
        <fullName evidence="2">Uncharacterized protein</fullName>
    </submittedName>
</protein>
<feature type="region of interest" description="Disordered" evidence="1">
    <location>
        <begin position="18"/>
        <end position="64"/>
    </location>
</feature>
<feature type="region of interest" description="Disordered" evidence="1">
    <location>
        <begin position="319"/>
        <end position="341"/>
    </location>
</feature>
<feature type="compositionally biased region" description="Polar residues" evidence="1">
    <location>
        <begin position="20"/>
        <end position="32"/>
    </location>
</feature>
<organism evidence="2">
    <name type="scientific">Cyprideis torosa</name>
    <dbReference type="NCBI Taxonomy" id="163714"/>
    <lineage>
        <taxon>Eukaryota</taxon>
        <taxon>Metazoa</taxon>
        <taxon>Ecdysozoa</taxon>
        <taxon>Arthropoda</taxon>
        <taxon>Crustacea</taxon>
        <taxon>Oligostraca</taxon>
        <taxon>Ostracoda</taxon>
        <taxon>Podocopa</taxon>
        <taxon>Podocopida</taxon>
        <taxon>Cytherocopina</taxon>
        <taxon>Cytheroidea</taxon>
        <taxon>Cytherideidae</taxon>
        <taxon>Cyprideis</taxon>
    </lineage>
</organism>
<sequence>STTVEIVNRALDVCKHELSSLGSDAPGSSGNSGAKHASERKDSDSQQDPIEQLSQRAKMSVVPEMDLSRVTSDSSMWPKASFKEILPSAGECSVDPEASTEDAFADISALSNEDLVWALTHPDTVAVVRRLLEDRRKGPSDPQHPASVQDQSLSEINHVQRSITSGGQSIASRDQSLSEISQGKESPEGRMVPLLYPLLVLLASLCSSEAKGCMSFGHSCFGGHGKRTDPAFALDDGGMLEMPPSPGQDDRGFESPLSQSSLMLKRMLANYPVEDIPNDVDSLADGPRRLGPLFGRPRSTPDMMMVPVPITRFVQQRRWERAAKSTGELDGSSAPHASRQR</sequence>
<reference evidence="2" key="1">
    <citation type="submission" date="2020-11" db="EMBL/GenBank/DDBJ databases">
        <authorList>
            <person name="Tran Van P."/>
        </authorList>
    </citation>
    <scope>NUCLEOTIDE SEQUENCE</scope>
</reference>
<evidence type="ECO:0000313" key="2">
    <source>
        <dbReference type="EMBL" id="CAD7224903.1"/>
    </source>
</evidence>
<proteinExistence type="predicted"/>
<feature type="compositionally biased region" description="Polar residues" evidence="1">
    <location>
        <begin position="162"/>
        <end position="184"/>
    </location>
</feature>
<feature type="region of interest" description="Disordered" evidence="1">
    <location>
        <begin position="162"/>
        <end position="186"/>
    </location>
</feature>
<feature type="compositionally biased region" description="Polar residues" evidence="1">
    <location>
        <begin position="46"/>
        <end position="57"/>
    </location>
</feature>
<gene>
    <name evidence="2" type="ORF">CTOB1V02_LOCUS2854</name>
</gene>
<name>A0A7R8ZMK3_9CRUS</name>
<accession>A0A7R8ZMK3</accession>
<dbReference type="EMBL" id="OB660461">
    <property type="protein sequence ID" value="CAD7224903.1"/>
    <property type="molecule type" value="Genomic_DNA"/>
</dbReference>